<dbReference type="PANTHER" id="PTHR23521">
    <property type="entry name" value="TRANSPORTER MFS SUPERFAMILY"/>
    <property type="match status" value="1"/>
</dbReference>
<dbReference type="InterPro" id="IPR036259">
    <property type="entry name" value="MFS_trans_sf"/>
</dbReference>
<keyword evidence="8" id="KW-1185">Reference proteome</keyword>
<feature type="transmembrane region" description="Helical" evidence="5">
    <location>
        <begin position="153"/>
        <end position="174"/>
    </location>
</feature>
<dbReference type="Gene3D" id="1.20.1250.20">
    <property type="entry name" value="MFS general substrate transporter like domains"/>
    <property type="match status" value="2"/>
</dbReference>
<sequence>MSGEATANPGEADDVTGQLGKRAPRQRALIAGVQVMALAVWFSASAVVPSLQLEWQISAAAAVWVTASTQVGFVLGATASALTNLADRLRPDWLLAWSACGAASATVAFALWAEGLVIAVLLRFATGVFLAGVYPVGMKLMASWSTPAQRGRAFGLLIGALTLGSTLPHLIGAFELSWKAVLLVAAGVTMAGGILCAAAVRPGPLFESRSVSLDPGFVRRMLRNRAQRLVNISYYGHMWELYALWTWLPSFMLASQDQTSHSGWSISAIVFFCIGVAGVIGCVIGGWAADRHGRAVTAGLSLAISGGCCLLSAAFFDTSWPVLIAFSSLWGAAVIADSGVFSTLLSEATEPEHVGTALTIQTALGFLVTIASIQIVPITAVFVGWQYAFLILFIGPLAGVAALYRFRLLDIKSRPRPKVGDNHARLAE</sequence>
<evidence type="ECO:0000256" key="2">
    <source>
        <dbReference type="ARBA" id="ARBA00022692"/>
    </source>
</evidence>
<keyword evidence="4 5" id="KW-0472">Membrane</keyword>
<evidence type="ECO:0000313" key="7">
    <source>
        <dbReference type="EMBL" id="SDQ72461.1"/>
    </source>
</evidence>
<dbReference type="KEGG" id="acry:AC20117_05905"/>
<feature type="transmembrane region" description="Helical" evidence="5">
    <location>
        <begin position="94"/>
        <end position="112"/>
    </location>
</feature>
<dbReference type="PROSITE" id="PS50850">
    <property type="entry name" value="MFS"/>
    <property type="match status" value="1"/>
</dbReference>
<reference evidence="7 8" key="1">
    <citation type="submission" date="2016-10" db="EMBL/GenBank/DDBJ databases">
        <authorList>
            <person name="de Groot N.N."/>
        </authorList>
    </citation>
    <scope>NUCLEOTIDE SEQUENCE [LARGE SCALE GENOMIC DNA]</scope>
    <source>
        <strain evidence="7 8">DSM 20117</strain>
    </source>
</reference>
<evidence type="ECO:0000256" key="4">
    <source>
        <dbReference type="ARBA" id="ARBA00023136"/>
    </source>
</evidence>
<dbReference type="Proteomes" id="UP000181917">
    <property type="component" value="Unassembled WGS sequence"/>
</dbReference>
<dbReference type="EMBL" id="FNKH01000002">
    <property type="protein sequence ID" value="SDQ72461.1"/>
    <property type="molecule type" value="Genomic_DNA"/>
</dbReference>
<dbReference type="AlphaFoldDB" id="A0A1H1D7F2"/>
<comment type="subcellular location">
    <subcellularLocation>
        <location evidence="1">Cell membrane</location>
        <topology evidence="1">Multi-pass membrane protein</topology>
    </subcellularLocation>
</comment>
<feature type="transmembrane region" description="Helical" evidence="5">
    <location>
        <begin position="28"/>
        <end position="51"/>
    </location>
</feature>
<dbReference type="STRING" id="37928.SAMN04489742_2301"/>
<keyword evidence="3 5" id="KW-1133">Transmembrane helix</keyword>
<feature type="transmembrane region" description="Helical" evidence="5">
    <location>
        <begin position="357"/>
        <end position="378"/>
    </location>
</feature>
<dbReference type="SUPFAM" id="SSF103473">
    <property type="entry name" value="MFS general substrate transporter"/>
    <property type="match status" value="1"/>
</dbReference>
<feature type="domain" description="Major facilitator superfamily (MFS) profile" evidence="6">
    <location>
        <begin position="1"/>
        <end position="413"/>
    </location>
</feature>
<dbReference type="RefSeq" id="WP_074700521.1">
    <property type="nucleotide sequence ID" value="NZ_CP018863.1"/>
</dbReference>
<keyword evidence="2 5" id="KW-0812">Transmembrane</keyword>
<evidence type="ECO:0000256" key="1">
    <source>
        <dbReference type="ARBA" id="ARBA00004651"/>
    </source>
</evidence>
<dbReference type="InterPro" id="IPR020846">
    <property type="entry name" value="MFS_dom"/>
</dbReference>
<dbReference type="GO" id="GO:0005886">
    <property type="term" value="C:plasma membrane"/>
    <property type="evidence" value="ECO:0007669"/>
    <property type="project" value="UniProtKB-SubCell"/>
</dbReference>
<feature type="transmembrane region" description="Helical" evidence="5">
    <location>
        <begin position="180"/>
        <end position="200"/>
    </location>
</feature>
<feature type="transmembrane region" description="Helical" evidence="5">
    <location>
        <begin position="296"/>
        <end position="316"/>
    </location>
</feature>
<evidence type="ECO:0000256" key="3">
    <source>
        <dbReference type="ARBA" id="ARBA00022989"/>
    </source>
</evidence>
<feature type="transmembrane region" description="Helical" evidence="5">
    <location>
        <begin position="118"/>
        <end position="141"/>
    </location>
</feature>
<evidence type="ECO:0000256" key="5">
    <source>
        <dbReference type="SAM" id="Phobius"/>
    </source>
</evidence>
<feature type="transmembrane region" description="Helical" evidence="5">
    <location>
        <begin position="322"/>
        <end position="345"/>
    </location>
</feature>
<dbReference type="Pfam" id="PF07690">
    <property type="entry name" value="MFS_1"/>
    <property type="match status" value="1"/>
</dbReference>
<feature type="transmembrane region" description="Helical" evidence="5">
    <location>
        <begin position="268"/>
        <end position="289"/>
    </location>
</feature>
<protein>
    <submittedName>
        <fullName evidence="7">Predicted arabinose efflux permease, MFS family</fullName>
    </submittedName>
</protein>
<gene>
    <name evidence="7" type="ORF">SAMN04489742_2301</name>
</gene>
<dbReference type="InterPro" id="IPR011701">
    <property type="entry name" value="MFS"/>
</dbReference>
<evidence type="ECO:0000259" key="6">
    <source>
        <dbReference type="PROSITE" id="PS50850"/>
    </source>
</evidence>
<name>A0A1H1D7F2_9MICC</name>
<evidence type="ECO:0000313" key="8">
    <source>
        <dbReference type="Proteomes" id="UP000181917"/>
    </source>
</evidence>
<proteinExistence type="predicted"/>
<feature type="transmembrane region" description="Helical" evidence="5">
    <location>
        <begin position="229"/>
        <end position="248"/>
    </location>
</feature>
<feature type="transmembrane region" description="Helical" evidence="5">
    <location>
        <begin position="384"/>
        <end position="406"/>
    </location>
</feature>
<dbReference type="GO" id="GO:0022857">
    <property type="term" value="F:transmembrane transporter activity"/>
    <property type="evidence" value="ECO:0007669"/>
    <property type="project" value="InterPro"/>
</dbReference>
<organism evidence="7 8">
    <name type="scientific">Crystallibacter crystallopoietes</name>
    <dbReference type="NCBI Taxonomy" id="37928"/>
    <lineage>
        <taxon>Bacteria</taxon>
        <taxon>Bacillati</taxon>
        <taxon>Actinomycetota</taxon>
        <taxon>Actinomycetes</taxon>
        <taxon>Micrococcales</taxon>
        <taxon>Micrococcaceae</taxon>
        <taxon>Crystallibacter</taxon>
    </lineage>
</organism>
<dbReference type="PANTHER" id="PTHR23521:SF3">
    <property type="entry name" value="MFS TRANSPORTER"/>
    <property type="match status" value="1"/>
</dbReference>
<accession>A0A1H1D7F2</accession>
<feature type="transmembrane region" description="Helical" evidence="5">
    <location>
        <begin position="57"/>
        <end position="82"/>
    </location>
</feature>